<feature type="transmembrane region" description="Helical" evidence="8">
    <location>
        <begin position="306"/>
        <end position="332"/>
    </location>
</feature>
<evidence type="ECO:0000313" key="10">
    <source>
        <dbReference type="Proteomes" id="UP000319296"/>
    </source>
</evidence>
<dbReference type="AlphaFoldDB" id="A0A519BLT9"/>
<evidence type="ECO:0000256" key="7">
    <source>
        <dbReference type="ARBA" id="ARBA00023136"/>
    </source>
</evidence>
<evidence type="ECO:0000256" key="2">
    <source>
        <dbReference type="ARBA" id="ARBA00010892"/>
    </source>
</evidence>
<dbReference type="PROSITE" id="PS51257">
    <property type="entry name" value="PROKAR_LIPOPROTEIN"/>
    <property type="match status" value="1"/>
</dbReference>
<dbReference type="EMBL" id="SGBB01000012">
    <property type="protein sequence ID" value="RZD18247.1"/>
    <property type="molecule type" value="Genomic_DNA"/>
</dbReference>
<organism evidence="9 10">
    <name type="scientific">Candidatus Acididesulfobacter diazotrophicus</name>
    <dbReference type="NCBI Taxonomy" id="2597226"/>
    <lineage>
        <taxon>Bacteria</taxon>
        <taxon>Deltaproteobacteria</taxon>
        <taxon>Candidatus Acidulodesulfobacterales</taxon>
        <taxon>Candidatus Acididesulfobacter</taxon>
    </lineage>
</organism>
<keyword evidence="6 8" id="KW-1133">Transmembrane helix</keyword>
<proteinExistence type="inferred from homology"/>
<dbReference type="GO" id="GO:0012505">
    <property type="term" value="C:endomembrane system"/>
    <property type="evidence" value="ECO:0007669"/>
    <property type="project" value="UniProtKB-SubCell"/>
</dbReference>
<feature type="transmembrane region" description="Helical" evidence="8">
    <location>
        <begin position="84"/>
        <end position="112"/>
    </location>
</feature>
<dbReference type="Pfam" id="PF03824">
    <property type="entry name" value="NicO"/>
    <property type="match status" value="1"/>
</dbReference>
<comment type="subcellular location">
    <subcellularLocation>
        <location evidence="8">Cell membrane</location>
        <topology evidence="8">Multi-pass membrane protein</topology>
    </subcellularLocation>
    <subcellularLocation>
        <location evidence="1">Endomembrane system</location>
        <topology evidence="1">Multi-pass membrane protein</topology>
    </subcellularLocation>
</comment>
<dbReference type="GO" id="GO:0005886">
    <property type="term" value="C:plasma membrane"/>
    <property type="evidence" value="ECO:0007669"/>
    <property type="project" value="UniProtKB-SubCell"/>
</dbReference>
<feature type="transmembrane region" description="Helical" evidence="8">
    <location>
        <begin position="196"/>
        <end position="220"/>
    </location>
</feature>
<evidence type="ECO:0000256" key="8">
    <source>
        <dbReference type="RuleBase" id="RU362101"/>
    </source>
</evidence>
<accession>A0A519BLT9</accession>
<feature type="transmembrane region" description="Helical" evidence="8">
    <location>
        <begin position="118"/>
        <end position="150"/>
    </location>
</feature>
<feature type="transmembrane region" description="Helical" evidence="8">
    <location>
        <begin position="266"/>
        <end position="286"/>
    </location>
</feature>
<evidence type="ECO:0000256" key="1">
    <source>
        <dbReference type="ARBA" id="ARBA00004127"/>
    </source>
</evidence>
<protein>
    <recommendedName>
        <fullName evidence="8">Nickel/cobalt efflux system</fullName>
    </recommendedName>
</protein>
<dbReference type="GO" id="GO:0015099">
    <property type="term" value="F:nickel cation transmembrane transporter activity"/>
    <property type="evidence" value="ECO:0007669"/>
    <property type="project" value="UniProtKB-UniRule"/>
</dbReference>
<reference evidence="9 10" key="1">
    <citation type="journal article" date="2019" name="ISME J.">
        <title>Insights into ecological role of a new deltaproteobacterial order Candidatus Acidulodesulfobacterales by metagenomics and metatranscriptomics.</title>
        <authorList>
            <person name="Tan S."/>
            <person name="Liu J."/>
            <person name="Fang Y."/>
            <person name="Hedlund B.P."/>
            <person name="Lian Z.H."/>
            <person name="Huang L.Y."/>
            <person name="Li J.T."/>
            <person name="Huang L.N."/>
            <person name="Li W.J."/>
            <person name="Jiang H.C."/>
            <person name="Dong H.L."/>
            <person name="Shu W.S."/>
        </authorList>
    </citation>
    <scope>NUCLEOTIDE SEQUENCE [LARGE SCALE GENOMIC DNA]</scope>
    <source>
        <strain evidence="9">AP1</strain>
    </source>
</reference>
<keyword evidence="4" id="KW-0533">Nickel</keyword>
<keyword evidence="5 8" id="KW-0812">Transmembrane</keyword>
<evidence type="ECO:0000313" key="9">
    <source>
        <dbReference type="EMBL" id="RZD18247.1"/>
    </source>
</evidence>
<keyword evidence="3 8" id="KW-0813">Transport</keyword>
<comment type="similarity">
    <text evidence="2 8">Belongs to the NiCoT transporter (TC 2.A.52) family.</text>
</comment>
<evidence type="ECO:0000256" key="4">
    <source>
        <dbReference type="ARBA" id="ARBA00022596"/>
    </source>
</evidence>
<evidence type="ECO:0000256" key="3">
    <source>
        <dbReference type="ARBA" id="ARBA00022448"/>
    </source>
</evidence>
<keyword evidence="7 8" id="KW-0472">Membrane</keyword>
<evidence type="ECO:0000256" key="5">
    <source>
        <dbReference type="ARBA" id="ARBA00022692"/>
    </source>
</evidence>
<dbReference type="Proteomes" id="UP000319296">
    <property type="component" value="Unassembled WGS sequence"/>
</dbReference>
<dbReference type="PANTHER" id="PTHR31611">
    <property type="entry name" value="HIGH-AFFINITY NICKEL TRANSPORT PROTEIN NIC1"/>
    <property type="match status" value="1"/>
</dbReference>
<name>A0A519BLT9_9DELT</name>
<dbReference type="InterPro" id="IPR011541">
    <property type="entry name" value="Ni/Co_transpt_high_affinity"/>
</dbReference>
<gene>
    <name evidence="9" type="ORF">EVG15_07275</name>
</gene>
<dbReference type="PANTHER" id="PTHR31611:SF0">
    <property type="entry name" value="HIGH-AFFINITY NICKEL TRANSPORT PROTEIN NIC1"/>
    <property type="match status" value="1"/>
</dbReference>
<feature type="transmembrane region" description="Helical" evidence="8">
    <location>
        <begin position="20"/>
        <end position="39"/>
    </location>
</feature>
<dbReference type="InterPro" id="IPR004688">
    <property type="entry name" value="Ni/Co_transpt"/>
</dbReference>
<evidence type="ECO:0000256" key="6">
    <source>
        <dbReference type="ARBA" id="ARBA00022989"/>
    </source>
</evidence>
<feature type="transmembrane region" description="Helical" evidence="8">
    <location>
        <begin position="226"/>
        <end position="254"/>
    </location>
</feature>
<feature type="transmembrane region" description="Helical" evidence="8">
    <location>
        <begin position="45"/>
        <end position="63"/>
    </location>
</feature>
<comment type="caution">
    <text evidence="9">The sequence shown here is derived from an EMBL/GenBank/DDBJ whole genome shotgun (WGS) entry which is preliminary data.</text>
</comment>
<sequence>MFNKKNIFSPKPLKFKIIFLYSFLIFFIIACWTILFYFSYNDIQFLSLGSLAFLLGLKHAMDADHITAIDNVTRKFVNDGKKQVGVGLFFSLGHSTIVLIMAIIFVISASFISANLGWFGHVGIILGTSVSALFLYIIALMNISVLISIIKTYRDIKIKKASDKEIEEEMSKLGFMNRFFKKFYNSINSSFQMYPVGVLFGLGFDTATEILLLGITVSAALNEKSIFVVLILPFLFASGMMFLDSTDSVIMLFAYKWAFINPVRKIKYNISLTSLSVVLALIIGTIEWFQVLALELGYKKGLIGALLHLSFSEIGAIITVLFIIICGSYILINKVSLLNQDR</sequence>